<evidence type="ECO:0000313" key="3">
    <source>
        <dbReference type="Proteomes" id="UP001482231"/>
    </source>
</evidence>
<accession>A0ABV0EBH3</accession>
<name>A0ABV0EBH3_9BURK</name>
<proteinExistence type="predicted"/>
<dbReference type="InterPro" id="IPR036457">
    <property type="entry name" value="PPM-type-like_dom_sf"/>
</dbReference>
<sequence>MRDIQMHLGMGQPASTHQNLRAECAAWTDAGLLRRNNEDALAWDAEAALFLVADGMGGCNAGEVASRLAVRTVLSEFRQLPLSLPAREGCAPVLSQPAMRLCTAILKANRAVFEASLQEPEYAGMGTTLVAVLFYGQRAIIASIGDSRVYRYRGGQLEQLTVDHTVLQEQIEFGLLTPEQARLMGGRGLITRALGVEPGLEVDVQEQTLLPGDLYLLCTDGLFDMIADADIGSILAANAGDVQAVARELVAAANRAGGYDNVSVIVVRLV</sequence>
<dbReference type="Pfam" id="PF13672">
    <property type="entry name" value="PP2C_2"/>
    <property type="match status" value="1"/>
</dbReference>
<dbReference type="InterPro" id="IPR001932">
    <property type="entry name" value="PPM-type_phosphatase-like_dom"/>
</dbReference>
<dbReference type="Gene3D" id="3.60.40.10">
    <property type="entry name" value="PPM-type phosphatase domain"/>
    <property type="match status" value="1"/>
</dbReference>
<comment type="caution">
    <text evidence="2">The sequence shown here is derived from an EMBL/GenBank/DDBJ whole genome shotgun (WGS) entry which is preliminary data.</text>
</comment>
<reference evidence="2 3" key="1">
    <citation type="submission" date="2024-02" db="EMBL/GenBank/DDBJ databases">
        <title>New thermophilic sulfur-oxidizing bacteria from a hot springs of the Uzon caldera (Kamchatka, Russia).</title>
        <authorList>
            <person name="Dukat A.M."/>
            <person name="Elcheninov A.G."/>
            <person name="Frolov E.N."/>
        </authorList>
    </citation>
    <scope>NUCLEOTIDE SEQUENCE [LARGE SCALE GENOMIC DNA]</scope>
    <source>
        <strain evidence="2 3">AK1</strain>
    </source>
</reference>
<feature type="domain" description="PPM-type phosphatase" evidence="1">
    <location>
        <begin position="23"/>
        <end position="269"/>
    </location>
</feature>
<protein>
    <submittedName>
        <fullName evidence="2">PP2C family serine/threonine-protein phosphatase</fullName>
    </submittedName>
</protein>
<evidence type="ECO:0000259" key="1">
    <source>
        <dbReference type="PROSITE" id="PS51746"/>
    </source>
</evidence>
<dbReference type="RefSeq" id="WP_347306667.1">
    <property type="nucleotide sequence ID" value="NZ_JBAJEX010000001.1"/>
</dbReference>
<dbReference type="CDD" id="cd00143">
    <property type="entry name" value="PP2Cc"/>
    <property type="match status" value="1"/>
</dbReference>
<dbReference type="SUPFAM" id="SSF81606">
    <property type="entry name" value="PP2C-like"/>
    <property type="match status" value="1"/>
</dbReference>
<dbReference type="SMART" id="SM00331">
    <property type="entry name" value="PP2C_SIG"/>
    <property type="match status" value="1"/>
</dbReference>
<dbReference type="Proteomes" id="UP001482231">
    <property type="component" value="Unassembled WGS sequence"/>
</dbReference>
<gene>
    <name evidence="2" type="ORF">V6E02_02140</name>
</gene>
<dbReference type="PROSITE" id="PS51746">
    <property type="entry name" value="PPM_2"/>
    <property type="match status" value="1"/>
</dbReference>
<organism evidence="2 3">
    <name type="scientific">Thiobacter aerophilum</name>
    <dbReference type="NCBI Taxonomy" id="3121275"/>
    <lineage>
        <taxon>Bacteria</taxon>
        <taxon>Pseudomonadati</taxon>
        <taxon>Pseudomonadota</taxon>
        <taxon>Betaproteobacteria</taxon>
        <taxon>Burkholderiales</taxon>
        <taxon>Thiobacteraceae</taxon>
        <taxon>Thiobacter</taxon>
    </lineage>
</organism>
<dbReference type="EMBL" id="JBAJEX010000001">
    <property type="protein sequence ID" value="MEO1766013.1"/>
    <property type="molecule type" value="Genomic_DNA"/>
</dbReference>
<keyword evidence="3" id="KW-1185">Reference proteome</keyword>
<dbReference type="SMART" id="SM00332">
    <property type="entry name" value="PP2Cc"/>
    <property type="match status" value="1"/>
</dbReference>
<dbReference type="PANTHER" id="PTHR47992">
    <property type="entry name" value="PROTEIN PHOSPHATASE"/>
    <property type="match status" value="1"/>
</dbReference>
<dbReference type="InterPro" id="IPR015655">
    <property type="entry name" value="PP2C"/>
</dbReference>
<evidence type="ECO:0000313" key="2">
    <source>
        <dbReference type="EMBL" id="MEO1766013.1"/>
    </source>
</evidence>